<dbReference type="RefSeq" id="WP_191694107.1">
    <property type="nucleotide sequence ID" value="NZ_JACSQN010000005.1"/>
</dbReference>
<gene>
    <name evidence="2" type="ORF">H9649_07495</name>
</gene>
<comment type="caution">
    <text evidence="2">The sequence shown here is derived from an EMBL/GenBank/DDBJ whole genome shotgun (WGS) entry which is preliminary data.</text>
</comment>
<feature type="compositionally biased region" description="Basic and acidic residues" evidence="1">
    <location>
        <begin position="104"/>
        <end position="113"/>
    </location>
</feature>
<organism evidence="2 3">
    <name type="scientific">Sporosarcina quadrami</name>
    <dbReference type="NCBI Taxonomy" id="2762234"/>
    <lineage>
        <taxon>Bacteria</taxon>
        <taxon>Bacillati</taxon>
        <taxon>Bacillota</taxon>
        <taxon>Bacilli</taxon>
        <taxon>Bacillales</taxon>
        <taxon>Caryophanaceae</taxon>
        <taxon>Sporosarcina</taxon>
    </lineage>
</organism>
<name>A0ABR8U9N2_9BACL</name>
<protein>
    <recommendedName>
        <fullName evidence="4">Terminase</fullName>
    </recommendedName>
</protein>
<keyword evidence="3" id="KW-1185">Reference proteome</keyword>
<evidence type="ECO:0000313" key="2">
    <source>
        <dbReference type="EMBL" id="MBD7984418.1"/>
    </source>
</evidence>
<evidence type="ECO:0000256" key="1">
    <source>
        <dbReference type="SAM" id="MobiDB-lite"/>
    </source>
</evidence>
<proteinExistence type="predicted"/>
<dbReference type="Proteomes" id="UP000626786">
    <property type="component" value="Unassembled WGS sequence"/>
</dbReference>
<sequence>MATTKEVTKDERVKKEIRRLKRIYKDLPKDTLMVVEGLIVEAADLRIRLEDIREDLDVNGYDEMFSQSEQQEPYERERPQARRYIAMNKNYQSIMKQLGDYIPKPELKKKGDGDDGFDAFVNRR</sequence>
<evidence type="ECO:0008006" key="4">
    <source>
        <dbReference type="Google" id="ProtNLM"/>
    </source>
</evidence>
<accession>A0ABR8U9N2</accession>
<reference evidence="2 3" key="1">
    <citation type="submission" date="2020-08" db="EMBL/GenBank/DDBJ databases">
        <title>A Genomic Blueprint of the Chicken Gut Microbiome.</title>
        <authorList>
            <person name="Gilroy R."/>
            <person name="Ravi A."/>
            <person name="Getino M."/>
            <person name="Pursley I."/>
            <person name="Horton D.L."/>
            <person name="Alikhan N.-F."/>
            <person name="Baker D."/>
            <person name="Gharbi K."/>
            <person name="Hall N."/>
            <person name="Watson M."/>
            <person name="Adriaenssens E.M."/>
            <person name="Foster-Nyarko E."/>
            <person name="Jarju S."/>
            <person name="Secka A."/>
            <person name="Antonio M."/>
            <person name="Oren A."/>
            <person name="Chaudhuri R."/>
            <person name="La Ragione R.M."/>
            <person name="Hildebrand F."/>
            <person name="Pallen M.J."/>
        </authorList>
    </citation>
    <scope>NUCLEOTIDE SEQUENCE [LARGE SCALE GENOMIC DNA]</scope>
    <source>
        <strain evidence="2 3">Sa2YVA2</strain>
    </source>
</reference>
<evidence type="ECO:0000313" key="3">
    <source>
        <dbReference type="Proteomes" id="UP000626786"/>
    </source>
</evidence>
<feature type="region of interest" description="Disordered" evidence="1">
    <location>
        <begin position="104"/>
        <end position="124"/>
    </location>
</feature>
<dbReference type="EMBL" id="JACSQN010000005">
    <property type="protein sequence ID" value="MBD7984418.1"/>
    <property type="molecule type" value="Genomic_DNA"/>
</dbReference>